<reference evidence="2" key="4">
    <citation type="submission" date="2011-06" db="EMBL/GenBank/DDBJ databases">
        <authorList>
            <person name="Vereecke D.M."/>
        </authorList>
    </citation>
    <scope>NUCLEOTIDE SEQUENCE</scope>
    <source>
        <strain evidence="2">D188</strain>
        <plasmid evidence="2">pFiD188</plasmid>
    </source>
</reference>
<keyword evidence="1" id="KW-1133">Transmembrane helix</keyword>
<keyword evidence="1" id="KW-0472">Membrane</keyword>
<reference evidence="2" key="3">
    <citation type="journal article" date="2011" name="Annu. Rev. Phytopathol.">
        <title>A successful bacterial coup d'etat: how Rhodococcus fascians redirects plant development.</title>
        <authorList>
            <person name="Stes E."/>
            <person name="Vandeputte O.M."/>
            <person name="El Jaziri M."/>
            <person name="Holsters M."/>
            <person name="Vereecke D."/>
        </authorList>
    </citation>
    <scope>NUCLEOTIDE SEQUENCE</scope>
    <source>
        <strain evidence="2">D188</strain>
        <plasmid evidence="2">pFiD188</plasmid>
    </source>
</reference>
<evidence type="ECO:0000256" key="1">
    <source>
        <dbReference type="SAM" id="Phobius"/>
    </source>
</evidence>
<dbReference type="AlphaFoldDB" id="G8JYM3"/>
<proteinExistence type="predicted"/>
<keyword evidence="2" id="KW-0614">Plasmid</keyword>
<reference evidence="2" key="2">
    <citation type="journal article" date="2010" name="Mol. Plant Microbe Interact.">
        <title>Rhodococcus fascians impacts plant development through the dynamic fas-mediated production of a cytokinin mix.</title>
        <authorList>
            <person name="Pertry I."/>
            <person name="Vaclavikova K."/>
            <person name="Gemrotova M."/>
            <person name="Spichal L."/>
            <person name="Galuszka P."/>
            <person name="Depuydt S."/>
            <person name="Temmerman W."/>
            <person name="Stes E."/>
            <person name="De Keyser A."/>
            <person name="Riefler M."/>
            <person name="Biondi S."/>
            <person name="Novak O."/>
            <person name="Schmulling T."/>
            <person name="Strnad M."/>
            <person name="Tarkowski P."/>
            <person name="Holsters M."/>
            <person name="Vereecke D."/>
        </authorList>
    </citation>
    <scope>NUCLEOTIDE SEQUENCE</scope>
    <source>
        <strain evidence="2">D188</strain>
        <plasmid evidence="2">pFiD188</plasmid>
    </source>
</reference>
<reference evidence="2" key="5">
    <citation type="journal article" date="2012" name="Mol. Plant Microbe Interact.">
        <title>pFiD188, the linear virulence plasmid of Rhodococcus fascians D188.</title>
        <authorList>
            <person name="Francis I."/>
            <person name="De Keyser A."/>
            <person name="De Backer P."/>
            <person name="Simon-Mateo C."/>
            <person name="Kalkus J."/>
            <person name="Pertry I."/>
            <person name="Ardiles-Diaz W."/>
            <person name="De Rycke R."/>
            <person name="Vandeputte O.M."/>
            <person name="El Jaziri M."/>
            <person name="Holsters M."/>
            <person name="Vereecke D."/>
        </authorList>
    </citation>
    <scope>NUCLEOTIDE SEQUENCE</scope>
    <source>
        <strain evidence="2">D188</strain>
        <plasmid evidence="2">pFiD188</plasmid>
    </source>
</reference>
<evidence type="ECO:0000313" key="2">
    <source>
        <dbReference type="EMBL" id="AET25144.1"/>
    </source>
</evidence>
<sequence>MRVQVFGVSGATATVSVESRTAALCRRDQKDMFETKSQQWKTRVVSALAGLILVSMAVQAKMGYGVFLGPLH</sequence>
<keyword evidence="1" id="KW-0812">Transmembrane</keyword>
<name>G8JYM3_RHOFA</name>
<dbReference type="EMBL" id="JN093097">
    <property type="protein sequence ID" value="AET25144.1"/>
    <property type="molecule type" value="Genomic_DNA"/>
</dbReference>
<geneLocation type="plasmid" evidence="2">
    <name>pFiD188</name>
</geneLocation>
<protein>
    <submittedName>
        <fullName evidence="2">Uncharacterized protein</fullName>
    </submittedName>
</protein>
<feature type="transmembrane region" description="Helical" evidence="1">
    <location>
        <begin position="44"/>
        <end position="67"/>
    </location>
</feature>
<organism evidence="2">
    <name type="scientific">Rhodococcoides fascians D188</name>
    <dbReference type="NCBI Taxonomy" id="1051973"/>
    <lineage>
        <taxon>Bacteria</taxon>
        <taxon>Bacillati</taxon>
        <taxon>Actinomycetota</taxon>
        <taxon>Actinomycetes</taxon>
        <taxon>Mycobacteriales</taxon>
        <taxon>Nocardiaceae</taxon>
        <taxon>Rhodococcoides</taxon>
    </lineage>
</organism>
<gene>
    <name evidence="2" type="ORF">pFi_008</name>
</gene>
<accession>G8JYM3</accession>
<reference evidence="2" key="1">
    <citation type="journal article" date="2009" name="Proc. Natl. Acad. Sci. U.S.A.">
        <title>Identification of Rhodococcus fascians cytokinins and their modus operandi to reshape the plant.</title>
        <authorList>
            <person name="Pertry I."/>
            <person name="Vaclavikova K."/>
            <person name="Depuydt S."/>
            <person name="Galuszka P."/>
            <person name="Spichal L."/>
            <person name="Temmerman W."/>
            <person name="Stes E."/>
            <person name="Schmulling T."/>
            <person name="Kakimoto T."/>
            <person name="Van Montagu M.C."/>
            <person name="Strnad M."/>
            <person name="Holsters M."/>
            <person name="Tarkowski P."/>
            <person name="Vereecke D."/>
        </authorList>
    </citation>
    <scope>NUCLEOTIDE SEQUENCE</scope>
    <source>
        <strain evidence="2">D188</strain>
        <plasmid evidence="2">pFiD188</plasmid>
    </source>
</reference>